<evidence type="ECO:0000256" key="1">
    <source>
        <dbReference type="ARBA" id="ARBA00005056"/>
    </source>
</evidence>
<dbReference type="GO" id="GO:0004412">
    <property type="term" value="F:homoserine dehydrogenase activity"/>
    <property type="evidence" value="ECO:0007669"/>
    <property type="project" value="UniProtKB-EC"/>
</dbReference>
<comment type="pathway">
    <text evidence="2">Amino-acid biosynthesis; L-methionine biosynthesis via de novo pathway; L-homoserine from L-aspartate: step 3/3.</text>
</comment>
<keyword evidence="7" id="KW-0791">Threonine biosynthesis</keyword>
<dbReference type="GO" id="GO:0009086">
    <property type="term" value="P:methionine biosynthetic process"/>
    <property type="evidence" value="ECO:0007669"/>
    <property type="project" value="UniProtKB-KW"/>
</dbReference>
<dbReference type="SUPFAM" id="SSF55347">
    <property type="entry name" value="Glyceraldehyde-3-phosphate dehydrogenase-like, C-terminal domain"/>
    <property type="match status" value="1"/>
</dbReference>
<accession>A0A937HZI1</accession>
<dbReference type="PANTHER" id="PTHR43331">
    <property type="entry name" value="HOMOSERINE DEHYDROGENASE"/>
    <property type="match status" value="1"/>
</dbReference>
<feature type="binding site" evidence="13">
    <location>
        <begin position="9"/>
        <end position="16"/>
    </location>
    <ligand>
        <name>NADP(+)</name>
        <dbReference type="ChEBI" id="CHEBI:58349"/>
    </ligand>
</feature>
<dbReference type="Gene3D" id="3.30.70.260">
    <property type="match status" value="1"/>
</dbReference>
<evidence type="ECO:0000256" key="8">
    <source>
        <dbReference type="ARBA" id="ARBA00022857"/>
    </source>
</evidence>
<dbReference type="InterPro" id="IPR036291">
    <property type="entry name" value="NAD(P)-bd_dom_sf"/>
</dbReference>
<evidence type="ECO:0000256" key="11">
    <source>
        <dbReference type="ARBA" id="ARBA00049031"/>
    </source>
</evidence>
<reference evidence="16" key="1">
    <citation type="submission" date="2020-10" db="EMBL/GenBank/DDBJ databases">
        <title>Microbiome of the Black Sea water column analyzed by genome centric metagenomics.</title>
        <authorList>
            <person name="Cabello-Yeves P.J."/>
            <person name="Callieri C."/>
            <person name="Picazo A."/>
            <person name="Mehrshad M."/>
            <person name="Haro-Moreno J.M."/>
            <person name="Roda-Garcia J."/>
            <person name="Dzembekova N."/>
            <person name="Slabakova V."/>
            <person name="Slabakova N."/>
            <person name="Moncheva S."/>
            <person name="Rodriguez-Valera F."/>
        </authorList>
    </citation>
    <scope>NUCLEOTIDE SEQUENCE</scope>
    <source>
        <strain evidence="16">BS307-5m-G49</strain>
    </source>
</reference>
<comment type="pathway">
    <text evidence="1">Amino-acid biosynthesis; L-threonine biosynthesis; L-threonine from L-aspartate: step 3/5.</text>
</comment>
<organism evidence="16 17">
    <name type="scientific">SAR86 cluster bacterium</name>
    <dbReference type="NCBI Taxonomy" id="2030880"/>
    <lineage>
        <taxon>Bacteria</taxon>
        <taxon>Pseudomonadati</taxon>
        <taxon>Pseudomonadota</taxon>
        <taxon>Gammaproteobacteria</taxon>
        <taxon>SAR86 cluster</taxon>
    </lineage>
</organism>
<evidence type="ECO:0000256" key="14">
    <source>
        <dbReference type="RuleBase" id="RU004171"/>
    </source>
</evidence>
<evidence type="ECO:0000256" key="3">
    <source>
        <dbReference type="ARBA" id="ARBA00006753"/>
    </source>
</evidence>
<dbReference type="PROSITE" id="PS51671">
    <property type="entry name" value="ACT"/>
    <property type="match status" value="1"/>
</dbReference>
<dbReference type="NCBIfam" id="NF004976">
    <property type="entry name" value="PRK06349.1"/>
    <property type="match status" value="1"/>
</dbReference>
<feature type="active site" description="Proton donor" evidence="12">
    <location>
        <position position="202"/>
    </location>
</feature>
<gene>
    <name evidence="16" type="ORF">ISQ63_01670</name>
</gene>
<dbReference type="AlphaFoldDB" id="A0A937HZI1"/>
<dbReference type="InterPro" id="IPR019811">
    <property type="entry name" value="HDH_CS"/>
</dbReference>
<dbReference type="Gene3D" id="3.40.50.720">
    <property type="entry name" value="NAD(P)-binding Rossmann-like Domain"/>
    <property type="match status" value="1"/>
</dbReference>
<dbReference type="InterPro" id="IPR002912">
    <property type="entry name" value="ACT_dom"/>
</dbReference>
<dbReference type="FunFam" id="3.30.360.10:FF:000005">
    <property type="entry name" value="Homoserine dehydrogenase"/>
    <property type="match status" value="1"/>
</dbReference>
<sequence>MTNLKIGLCGTGNVGSAFIESIVSSESLINQNYGLNISISLIGARRGKVSGVSDISVITDIQEVAKSDDVDVVVELIGGVEDAYKLAILALKNKKHFITANKALIAAHSKELFELAKENKVHIGFEASVAGGIPIIRTIRDGLISNQINSFAGILNGTSNFIFSKMADEKFSFDAALTLAQKEGFAEPDPSFDISGQDAAQKTSILATLSFFQNSSMENVYFEGIDKISPDDIDYGKQLNFVLKPLSVGIRNKDQITLGSFPAFVKTDSLLASIQNENNAVLVNAENVGGTMYSGPGAGAKPTSNSVLSDVIDIARGKIFDYGKFVEQNLSSSFNNFSCDRYLKLQVNDKPGVVAKISTLLANNNLSIDNLIQKELERSDEQIPLVIVLSNSNETIIQRTIKDLEALDEVSGPLTHIRILDI</sequence>
<dbReference type="Pfam" id="PF03447">
    <property type="entry name" value="NAD_binding_3"/>
    <property type="match status" value="1"/>
</dbReference>
<keyword evidence="9" id="KW-0560">Oxidoreductase</keyword>
<dbReference type="EC" id="1.1.1.3" evidence="4"/>
<evidence type="ECO:0000259" key="15">
    <source>
        <dbReference type="PROSITE" id="PS51671"/>
    </source>
</evidence>
<dbReference type="InterPro" id="IPR045865">
    <property type="entry name" value="ACT-like_dom_sf"/>
</dbReference>
<evidence type="ECO:0000313" key="16">
    <source>
        <dbReference type="EMBL" id="MBL6811574.1"/>
    </source>
</evidence>
<proteinExistence type="inferred from homology"/>
<keyword evidence="6" id="KW-0028">Amino-acid biosynthesis</keyword>
<keyword evidence="8 13" id="KW-0521">NADP</keyword>
<protein>
    <recommendedName>
        <fullName evidence="5">Homoserine dehydrogenase</fullName>
        <ecNumber evidence="4">1.1.1.3</ecNumber>
    </recommendedName>
</protein>
<evidence type="ECO:0000256" key="7">
    <source>
        <dbReference type="ARBA" id="ARBA00022697"/>
    </source>
</evidence>
<dbReference type="PROSITE" id="PS01042">
    <property type="entry name" value="HOMOSER_DHGENASE"/>
    <property type="match status" value="1"/>
</dbReference>
<comment type="similarity">
    <text evidence="3 14">Belongs to the homoserine dehydrogenase family.</text>
</comment>
<dbReference type="SUPFAM" id="SSF51735">
    <property type="entry name" value="NAD(P)-binding Rossmann-fold domains"/>
    <property type="match status" value="1"/>
</dbReference>
<evidence type="ECO:0000256" key="10">
    <source>
        <dbReference type="ARBA" id="ARBA00023167"/>
    </source>
</evidence>
<evidence type="ECO:0000256" key="12">
    <source>
        <dbReference type="PIRSR" id="PIRSR000098-1"/>
    </source>
</evidence>
<feature type="binding site" evidence="13">
    <location>
        <position position="187"/>
    </location>
    <ligand>
        <name>L-homoserine</name>
        <dbReference type="ChEBI" id="CHEBI:57476"/>
    </ligand>
</feature>
<evidence type="ECO:0000256" key="6">
    <source>
        <dbReference type="ARBA" id="ARBA00022605"/>
    </source>
</evidence>
<comment type="catalytic activity">
    <reaction evidence="11">
        <text>L-homoserine + NAD(+) = L-aspartate 4-semialdehyde + NADH + H(+)</text>
        <dbReference type="Rhea" id="RHEA:15757"/>
        <dbReference type="ChEBI" id="CHEBI:15378"/>
        <dbReference type="ChEBI" id="CHEBI:57476"/>
        <dbReference type="ChEBI" id="CHEBI:57540"/>
        <dbReference type="ChEBI" id="CHEBI:57945"/>
        <dbReference type="ChEBI" id="CHEBI:537519"/>
        <dbReference type="EC" id="1.1.1.3"/>
    </reaction>
    <physiologicalReaction direction="right-to-left" evidence="11">
        <dbReference type="Rhea" id="RHEA:15759"/>
    </physiologicalReaction>
</comment>
<comment type="caution">
    <text evidence="16">The sequence shown here is derived from an EMBL/GenBank/DDBJ whole genome shotgun (WGS) entry which is preliminary data.</text>
</comment>
<dbReference type="PIRSF" id="PIRSF000098">
    <property type="entry name" value="Homoser_dehydrog"/>
    <property type="match status" value="1"/>
</dbReference>
<dbReference type="Pfam" id="PF01842">
    <property type="entry name" value="ACT"/>
    <property type="match status" value="1"/>
</dbReference>
<evidence type="ECO:0000256" key="2">
    <source>
        <dbReference type="ARBA" id="ARBA00005062"/>
    </source>
</evidence>
<feature type="domain" description="ACT" evidence="15">
    <location>
        <begin position="342"/>
        <end position="418"/>
    </location>
</feature>
<dbReference type="InterPro" id="IPR016204">
    <property type="entry name" value="HDH"/>
</dbReference>
<dbReference type="Gene3D" id="3.30.360.10">
    <property type="entry name" value="Dihydrodipicolinate Reductase, domain 2"/>
    <property type="match status" value="1"/>
</dbReference>
<keyword evidence="10" id="KW-0486">Methionine biosynthesis</keyword>
<dbReference type="GO" id="GO:0050661">
    <property type="term" value="F:NADP binding"/>
    <property type="evidence" value="ECO:0007669"/>
    <property type="project" value="InterPro"/>
</dbReference>
<name>A0A937HZI1_9GAMM</name>
<dbReference type="Proteomes" id="UP000744438">
    <property type="component" value="Unassembled WGS sequence"/>
</dbReference>
<dbReference type="CDD" id="cd04881">
    <property type="entry name" value="ACT_HSDH-Hom"/>
    <property type="match status" value="1"/>
</dbReference>
<dbReference type="PANTHER" id="PTHR43331:SF1">
    <property type="entry name" value="HOMOSERINE DEHYDROGENASE"/>
    <property type="match status" value="1"/>
</dbReference>
<dbReference type="EMBL" id="JADHQC010000005">
    <property type="protein sequence ID" value="MBL6811574.1"/>
    <property type="molecule type" value="Genomic_DNA"/>
</dbReference>
<dbReference type="InterPro" id="IPR001342">
    <property type="entry name" value="HDH_cat"/>
</dbReference>
<evidence type="ECO:0000256" key="9">
    <source>
        <dbReference type="ARBA" id="ARBA00023002"/>
    </source>
</evidence>
<dbReference type="GO" id="GO:0009088">
    <property type="term" value="P:threonine biosynthetic process"/>
    <property type="evidence" value="ECO:0007669"/>
    <property type="project" value="UniProtKB-KW"/>
</dbReference>
<dbReference type="Pfam" id="PF00742">
    <property type="entry name" value="Homoserine_dh"/>
    <property type="match status" value="1"/>
</dbReference>
<evidence type="ECO:0000256" key="5">
    <source>
        <dbReference type="ARBA" id="ARBA00013376"/>
    </source>
</evidence>
<evidence type="ECO:0000313" key="17">
    <source>
        <dbReference type="Proteomes" id="UP000744438"/>
    </source>
</evidence>
<dbReference type="SUPFAM" id="SSF55021">
    <property type="entry name" value="ACT-like"/>
    <property type="match status" value="1"/>
</dbReference>
<feature type="binding site" evidence="13">
    <location>
        <position position="102"/>
    </location>
    <ligand>
        <name>NADPH</name>
        <dbReference type="ChEBI" id="CHEBI:57783"/>
    </ligand>
</feature>
<dbReference type="InterPro" id="IPR005106">
    <property type="entry name" value="Asp/hSer_DH_NAD-bd"/>
</dbReference>
<evidence type="ECO:0000256" key="4">
    <source>
        <dbReference type="ARBA" id="ARBA00013213"/>
    </source>
</evidence>
<evidence type="ECO:0000256" key="13">
    <source>
        <dbReference type="PIRSR" id="PIRSR000098-2"/>
    </source>
</evidence>